<feature type="transmembrane region" description="Helical" evidence="6">
    <location>
        <begin position="12"/>
        <end position="32"/>
    </location>
</feature>
<keyword evidence="3 6" id="KW-0812">Transmembrane</keyword>
<feature type="transmembrane region" description="Helical" evidence="6">
    <location>
        <begin position="86"/>
        <end position="114"/>
    </location>
</feature>
<gene>
    <name evidence="7" type="ORF">E3O46_05220</name>
</gene>
<dbReference type="Proteomes" id="UP000297604">
    <property type="component" value="Unassembled WGS sequence"/>
</dbReference>
<reference evidence="7 8" key="1">
    <citation type="submission" date="2019-03" db="EMBL/GenBank/DDBJ databases">
        <title>Genomics of glacier-inhabiting Cryobacterium strains.</title>
        <authorList>
            <person name="Liu Q."/>
            <person name="Xin Y.-H."/>
        </authorList>
    </citation>
    <scope>NUCLEOTIDE SEQUENCE [LARGE SCALE GENOMIC DNA]</scope>
    <source>
        <strain evidence="7 8">MDB1-5</strain>
    </source>
</reference>
<feature type="transmembrane region" description="Helical" evidence="6">
    <location>
        <begin position="44"/>
        <end position="65"/>
    </location>
</feature>
<proteinExistence type="predicted"/>
<keyword evidence="8" id="KW-1185">Reference proteome</keyword>
<protein>
    <submittedName>
        <fullName evidence="7">Cytochrome c oxidase assembly protein</fullName>
    </submittedName>
</protein>
<feature type="transmembrane region" description="Helical" evidence="6">
    <location>
        <begin position="156"/>
        <end position="178"/>
    </location>
</feature>
<evidence type="ECO:0000256" key="4">
    <source>
        <dbReference type="ARBA" id="ARBA00022989"/>
    </source>
</evidence>
<evidence type="ECO:0000256" key="2">
    <source>
        <dbReference type="ARBA" id="ARBA00022475"/>
    </source>
</evidence>
<evidence type="ECO:0000256" key="6">
    <source>
        <dbReference type="SAM" id="Phobius"/>
    </source>
</evidence>
<dbReference type="Pfam" id="PF09678">
    <property type="entry name" value="Caa3_CtaG"/>
    <property type="match status" value="1"/>
</dbReference>
<keyword evidence="2" id="KW-1003">Cell membrane</keyword>
<evidence type="ECO:0000256" key="3">
    <source>
        <dbReference type="ARBA" id="ARBA00022692"/>
    </source>
</evidence>
<feature type="transmembrane region" description="Helical" evidence="6">
    <location>
        <begin position="213"/>
        <end position="233"/>
    </location>
</feature>
<evidence type="ECO:0000313" key="7">
    <source>
        <dbReference type="EMBL" id="TFC21868.1"/>
    </source>
</evidence>
<dbReference type="InterPro" id="IPR019108">
    <property type="entry name" value="Caa3_assmbl_CtaG-rel"/>
</dbReference>
<sequence>MGIRAAGRRGTAWPLLPTLGFFLLGLGSWAWVSFGFLGAWSPDLRWAFTTRIALLLFVVPALLSLGRPVELARAALQGRALRGFNAVLGSWFVRLVGNAVFAPLFAIAAFLVFLTPLAYVLRSNPAAEASLTLLVPLVGLLMVLPITDHALVRTSLFITAEFMLAFVELVMDAIPGILLRLNETVLDGAPALVGSFPAWFPSPLWDQHLSGDFLWFIAEVADIPVLIILFLRWNRTDRHEAKQLDELSDEQMAALTAEHLRRAP</sequence>
<keyword evidence="5 6" id="KW-0472">Membrane</keyword>
<comment type="caution">
    <text evidence="7">The sequence shown here is derived from an EMBL/GenBank/DDBJ whole genome shotgun (WGS) entry which is preliminary data.</text>
</comment>
<feature type="transmembrane region" description="Helical" evidence="6">
    <location>
        <begin position="126"/>
        <end position="144"/>
    </location>
</feature>
<name>A0ABY2ISQ4_9MICO</name>
<comment type="subcellular location">
    <subcellularLocation>
        <location evidence="1">Cell membrane</location>
        <topology evidence="1">Multi-pass membrane protein</topology>
    </subcellularLocation>
</comment>
<evidence type="ECO:0000313" key="8">
    <source>
        <dbReference type="Proteomes" id="UP000297604"/>
    </source>
</evidence>
<evidence type="ECO:0000256" key="1">
    <source>
        <dbReference type="ARBA" id="ARBA00004651"/>
    </source>
</evidence>
<evidence type="ECO:0000256" key="5">
    <source>
        <dbReference type="ARBA" id="ARBA00023136"/>
    </source>
</evidence>
<dbReference type="EMBL" id="SOFS01000015">
    <property type="protein sequence ID" value="TFC21868.1"/>
    <property type="molecule type" value="Genomic_DNA"/>
</dbReference>
<organism evidence="7 8">
    <name type="scientific">Cryobacterium glucosi</name>
    <dbReference type="NCBI Taxonomy" id="1259175"/>
    <lineage>
        <taxon>Bacteria</taxon>
        <taxon>Bacillati</taxon>
        <taxon>Actinomycetota</taxon>
        <taxon>Actinomycetes</taxon>
        <taxon>Micrococcales</taxon>
        <taxon>Microbacteriaceae</taxon>
        <taxon>Cryobacterium</taxon>
    </lineage>
</organism>
<accession>A0ABY2ISQ4</accession>
<keyword evidence="4 6" id="KW-1133">Transmembrane helix</keyword>